<gene>
    <name evidence="10 11" type="primary">plsY</name>
    <name evidence="11" type="ORF">NCTC12905_01800</name>
</gene>
<dbReference type="STRING" id="1094497.BVwin_06840"/>
<dbReference type="Proteomes" id="UP000274201">
    <property type="component" value="Chromosome"/>
</dbReference>
<keyword evidence="9 10" id="KW-1208">Phospholipid metabolism</keyword>
<evidence type="ECO:0000256" key="3">
    <source>
        <dbReference type="ARBA" id="ARBA00022679"/>
    </source>
</evidence>
<dbReference type="UniPathway" id="UPA00085"/>
<dbReference type="OrthoDB" id="9777124at2"/>
<proteinExistence type="inferred from homology"/>
<dbReference type="HAMAP" id="MF_01043">
    <property type="entry name" value="PlsY"/>
    <property type="match status" value="1"/>
</dbReference>
<dbReference type="SMART" id="SM01207">
    <property type="entry name" value="G3P_acyltransf"/>
    <property type="match status" value="1"/>
</dbReference>
<comment type="similarity">
    <text evidence="10">Belongs to the PlsY family.</text>
</comment>
<keyword evidence="11" id="KW-0012">Acyltransferase</keyword>
<dbReference type="NCBIfam" id="TIGR00023">
    <property type="entry name" value="glycerol-3-phosphate 1-O-acyltransferase PlsY"/>
    <property type="match status" value="1"/>
</dbReference>
<dbReference type="GO" id="GO:0005886">
    <property type="term" value="C:plasma membrane"/>
    <property type="evidence" value="ECO:0007669"/>
    <property type="project" value="UniProtKB-SubCell"/>
</dbReference>
<feature type="transmembrane region" description="Helical" evidence="10">
    <location>
        <begin position="122"/>
        <end position="146"/>
    </location>
</feature>
<keyword evidence="8 10" id="KW-0594">Phospholipid biosynthesis</keyword>
<keyword evidence="6 10" id="KW-0443">Lipid metabolism</keyword>
<keyword evidence="2 10" id="KW-0444">Lipid biosynthesis</keyword>
<keyword evidence="3 10" id="KW-0808">Transferase</keyword>
<name>A0A448V8H5_BARVI</name>
<dbReference type="GO" id="GO:0043772">
    <property type="term" value="F:acyl-phosphate glycerol-3-phosphate acyltransferase activity"/>
    <property type="evidence" value="ECO:0007669"/>
    <property type="project" value="UniProtKB-UniRule"/>
</dbReference>
<feature type="transmembrane region" description="Helical" evidence="10">
    <location>
        <begin position="152"/>
        <end position="172"/>
    </location>
</feature>
<evidence type="ECO:0000313" key="12">
    <source>
        <dbReference type="Proteomes" id="UP000274201"/>
    </source>
</evidence>
<feature type="transmembrane region" description="Helical" evidence="10">
    <location>
        <begin position="90"/>
        <end position="110"/>
    </location>
</feature>
<keyword evidence="1 10" id="KW-1003">Cell membrane</keyword>
<dbReference type="PANTHER" id="PTHR30309:SF0">
    <property type="entry name" value="GLYCEROL-3-PHOSPHATE ACYLTRANSFERASE-RELATED"/>
    <property type="match status" value="1"/>
</dbReference>
<comment type="pathway">
    <text evidence="10">Lipid metabolism; phospholipid metabolism.</text>
</comment>
<keyword evidence="4 10" id="KW-0812">Transmembrane</keyword>
<evidence type="ECO:0000256" key="10">
    <source>
        <dbReference type="HAMAP-Rule" id="MF_01043"/>
    </source>
</evidence>
<keyword evidence="7 10" id="KW-0472">Membrane</keyword>
<dbReference type="EMBL" id="LR134529">
    <property type="protein sequence ID" value="VEJ46106.1"/>
    <property type="molecule type" value="Genomic_DNA"/>
</dbReference>
<evidence type="ECO:0000256" key="1">
    <source>
        <dbReference type="ARBA" id="ARBA00022475"/>
    </source>
</evidence>
<evidence type="ECO:0000313" key="11">
    <source>
        <dbReference type="EMBL" id="VEJ46106.1"/>
    </source>
</evidence>
<reference evidence="11 12" key="1">
    <citation type="submission" date="2018-12" db="EMBL/GenBank/DDBJ databases">
        <authorList>
            <consortium name="Pathogen Informatics"/>
        </authorList>
    </citation>
    <scope>NUCLEOTIDE SEQUENCE [LARGE SCALE GENOMIC DNA]</scope>
    <source>
        <strain evidence="11 12">NCTC12905</strain>
    </source>
</reference>
<comment type="subunit">
    <text evidence="10">Probably interacts with PlsX.</text>
</comment>
<protein>
    <recommendedName>
        <fullName evidence="10">Glycerol-3-phosphate acyltransferase</fullName>
    </recommendedName>
    <alternativeName>
        <fullName evidence="10">Acyl-PO4 G3P acyltransferase</fullName>
    </alternativeName>
    <alternativeName>
        <fullName evidence="10">Acyl-phosphate--glycerol-3-phosphate acyltransferase</fullName>
    </alternativeName>
    <alternativeName>
        <fullName evidence="10">G3P acyltransferase</fullName>
        <shortName evidence="10">GPAT</shortName>
        <ecNumber evidence="10">2.3.1.275</ecNumber>
    </alternativeName>
    <alternativeName>
        <fullName evidence="10">Lysophosphatidic acid synthase</fullName>
        <shortName evidence="10">LPA synthase</shortName>
    </alternativeName>
</protein>
<dbReference type="GO" id="GO:0008654">
    <property type="term" value="P:phospholipid biosynthetic process"/>
    <property type="evidence" value="ECO:0007669"/>
    <property type="project" value="UniProtKB-UniRule"/>
</dbReference>
<evidence type="ECO:0000256" key="2">
    <source>
        <dbReference type="ARBA" id="ARBA00022516"/>
    </source>
</evidence>
<sequence length="211" mass="23314">MNEGEIFFQFGTWFVFLLSYLIGSIPFGLLFTRLAKLGDVRTIGSGNIGATNVLRTGNKKVAALTLACDILKGTVVVLVIKFLSNPIEKSIVVSLVGFFAFLGHLFPIWLKFKGGKGVATYLGICLGLYWPAAIVFIVVWMVIFLLTRYSSLSALVAVVITPIFFYFSYPYFYAHCMLLSMSILVIIKHHANIGRLLIGKESKIGTQNGDK</sequence>
<dbReference type="Pfam" id="PF02660">
    <property type="entry name" value="G3P_acyltransf"/>
    <property type="match status" value="1"/>
</dbReference>
<feature type="transmembrane region" description="Helical" evidence="10">
    <location>
        <begin position="61"/>
        <end position="84"/>
    </location>
</feature>
<dbReference type="RefSeq" id="WP_126603947.1">
    <property type="nucleotide sequence ID" value="NZ_LR134529.1"/>
</dbReference>
<dbReference type="InterPro" id="IPR003811">
    <property type="entry name" value="G3P_acylTferase_PlsY"/>
</dbReference>
<evidence type="ECO:0000256" key="5">
    <source>
        <dbReference type="ARBA" id="ARBA00022989"/>
    </source>
</evidence>
<evidence type="ECO:0000256" key="9">
    <source>
        <dbReference type="ARBA" id="ARBA00023264"/>
    </source>
</evidence>
<keyword evidence="5 10" id="KW-1133">Transmembrane helix</keyword>
<organism evidence="11 12">
    <name type="scientific">Bartonella vinsonii</name>
    <name type="common">Rochalimaea vinsonii</name>
    <dbReference type="NCBI Taxonomy" id="33047"/>
    <lineage>
        <taxon>Bacteria</taxon>
        <taxon>Pseudomonadati</taxon>
        <taxon>Pseudomonadota</taxon>
        <taxon>Alphaproteobacteria</taxon>
        <taxon>Hyphomicrobiales</taxon>
        <taxon>Bartonellaceae</taxon>
        <taxon>Bartonella</taxon>
    </lineage>
</organism>
<comment type="function">
    <text evidence="10">Catalyzes the transfer of an acyl group from acyl-phosphate (acyl-PO(4)) to glycerol-3-phosphate (G3P) to form lysophosphatidic acid (LPA). This enzyme utilizes acyl-phosphate as fatty acyl donor, but not acyl-CoA or acyl-ACP.</text>
</comment>
<accession>A0A448V8H5</accession>
<comment type="catalytic activity">
    <reaction evidence="10">
        <text>an acyl phosphate + sn-glycerol 3-phosphate = a 1-acyl-sn-glycero-3-phosphate + phosphate</text>
        <dbReference type="Rhea" id="RHEA:34075"/>
        <dbReference type="ChEBI" id="CHEBI:43474"/>
        <dbReference type="ChEBI" id="CHEBI:57597"/>
        <dbReference type="ChEBI" id="CHEBI:57970"/>
        <dbReference type="ChEBI" id="CHEBI:59918"/>
        <dbReference type="EC" id="2.3.1.275"/>
    </reaction>
</comment>
<evidence type="ECO:0000256" key="6">
    <source>
        <dbReference type="ARBA" id="ARBA00023098"/>
    </source>
</evidence>
<evidence type="ECO:0000256" key="4">
    <source>
        <dbReference type="ARBA" id="ARBA00022692"/>
    </source>
</evidence>
<evidence type="ECO:0000256" key="7">
    <source>
        <dbReference type="ARBA" id="ARBA00023136"/>
    </source>
</evidence>
<dbReference type="EC" id="2.3.1.275" evidence="10"/>
<dbReference type="AlphaFoldDB" id="A0A448V8H5"/>
<dbReference type="PANTHER" id="PTHR30309">
    <property type="entry name" value="INNER MEMBRANE PROTEIN YGIH"/>
    <property type="match status" value="1"/>
</dbReference>
<feature type="transmembrane region" description="Helical" evidence="10">
    <location>
        <begin position="6"/>
        <end position="31"/>
    </location>
</feature>
<comment type="subcellular location">
    <subcellularLocation>
        <location evidence="10">Cell membrane</location>
        <topology evidence="10">Multi-pass membrane protein</topology>
    </subcellularLocation>
</comment>
<evidence type="ECO:0000256" key="8">
    <source>
        <dbReference type="ARBA" id="ARBA00023209"/>
    </source>
</evidence>